<dbReference type="PROSITE" id="PS51634">
    <property type="entry name" value="CRC"/>
    <property type="match status" value="1"/>
</dbReference>
<proteinExistence type="inferred from homology"/>
<comment type="subcellular location">
    <subcellularLocation>
        <location evidence="1">Nucleus</location>
    </subcellularLocation>
</comment>
<feature type="region of interest" description="Disordered" evidence="4">
    <location>
        <begin position="633"/>
        <end position="672"/>
    </location>
</feature>
<dbReference type="SMART" id="SM01114">
    <property type="entry name" value="CXC"/>
    <property type="match status" value="2"/>
</dbReference>
<keyword evidence="3" id="KW-0539">Nucleus</keyword>
<evidence type="ECO:0000313" key="7">
    <source>
        <dbReference type="Proteomes" id="UP000797356"/>
    </source>
</evidence>
<feature type="domain" description="CRC" evidence="5">
    <location>
        <begin position="355"/>
        <end position="471"/>
    </location>
</feature>
<accession>A0A8K0IAW7</accession>
<evidence type="ECO:0000256" key="1">
    <source>
        <dbReference type="ARBA" id="ARBA00004123"/>
    </source>
</evidence>
<dbReference type="Pfam" id="PF03638">
    <property type="entry name" value="TCR"/>
    <property type="match status" value="2"/>
</dbReference>
<dbReference type="InterPro" id="IPR033467">
    <property type="entry name" value="Tesmin/TSO1-like_CXC"/>
</dbReference>
<dbReference type="EMBL" id="CM017877">
    <property type="protein sequence ID" value="KAG1346201.1"/>
    <property type="molecule type" value="Genomic_DNA"/>
</dbReference>
<dbReference type="GO" id="GO:0003700">
    <property type="term" value="F:DNA-binding transcription factor activity"/>
    <property type="evidence" value="ECO:0007669"/>
    <property type="project" value="InterPro"/>
</dbReference>
<dbReference type="InterPro" id="IPR044522">
    <property type="entry name" value="TSO1-like"/>
</dbReference>
<dbReference type="PANTHER" id="PTHR46159">
    <property type="entry name" value="PROTEIN TESMIN/TSO1-LIKE CXC 2"/>
    <property type="match status" value="1"/>
</dbReference>
<gene>
    <name evidence="6" type="ORF">COCNU_06G000300</name>
</gene>
<reference evidence="6" key="1">
    <citation type="journal article" date="2017" name="Gigascience">
        <title>The genome draft of coconut (Cocos nucifera).</title>
        <authorList>
            <person name="Xiao Y."/>
            <person name="Xu P."/>
            <person name="Fan H."/>
            <person name="Baudouin L."/>
            <person name="Xia W."/>
            <person name="Bocs S."/>
            <person name="Xu J."/>
            <person name="Li Q."/>
            <person name="Guo A."/>
            <person name="Zhou L."/>
            <person name="Li J."/>
            <person name="Wu Y."/>
            <person name="Ma Z."/>
            <person name="Armero A."/>
            <person name="Issali A.E."/>
            <person name="Liu N."/>
            <person name="Peng M."/>
            <person name="Yang Y."/>
        </authorList>
    </citation>
    <scope>NUCLEOTIDE SEQUENCE</scope>
    <source>
        <tissue evidence="6">Spear leaf of Hainan Tall coconut</tissue>
    </source>
</reference>
<sequence length="672" mass="74033">MCDTSYRHSNCLDQYCRAFSESRPSQNDEGWQPTKLSCPLCRRLVTGWTVVEPARRFLNAKIRSCAMESSGFSGVYGELRKHASKEHPSVRPSEVDPEWQQNWRRLEEQRDLGDLFSMFQLPISGEEDGIGISKDDGEFSGSIIPFPSITVFLIIQVTRAGGESATSPFNMLRHEALANGKSEKQKEDDTQKHLLQLEAVENSRANVVSKNSSSNAEAATVTYASVFLNLNSNSDSSFLLKAPTTSSRTDLRTDLLVETTPGDAIAYHQQPNSSITYRSPVPAPVEASLIGSPMMNLFFVNPDPDDIENMTCPPETNNSMHDALQHADGSIETQLISTRNETTTTQVKKPTGKEESQHCSCKKSNCLKLYCDCFASGSFCAGACRCNECYNKPEYEEIVNESKERIQSRMPHAFAPKIIRDGRNMITTSNRHRVGCNCRKSMCMKNYCECFKAHVGCSSVCRCEDSSGEIGEMEGESQTVKVKSEMTKPGQCHTSISPCIRSSIQNEPNPSAASGTSVLSSYTDSWKSPIDSRSRTSFVKAGQGTPTFSSYYQASGGHDAENFCSFLPHCDNFSGGIVFGPSSNCKLLQTNVFQGRDHLSVNSLPLTGGSINELELDLDTNSGLRNNLEHNYESLKDSSSPIKAVKTSSSNQEPLSPSHKNIQETQPSVPPR</sequence>
<evidence type="ECO:0000256" key="4">
    <source>
        <dbReference type="SAM" id="MobiDB-lite"/>
    </source>
</evidence>
<dbReference type="Proteomes" id="UP000797356">
    <property type="component" value="Chromosome 6"/>
</dbReference>
<evidence type="ECO:0000256" key="2">
    <source>
        <dbReference type="ARBA" id="ARBA00007267"/>
    </source>
</evidence>
<organism evidence="6 7">
    <name type="scientific">Cocos nucifera</name>
    <name type="common">Coconut palm</name>
    <dbReference type="NCBI Taxonomy" id="13894"/>
    <lineage>
        <taxon>Eukaryota</taxon>
        <taxon>Viridiplantae</taxon>
        <taxon>Streptophyta</taxon>
        <taxon>Embryophyta</taxon>
        <taxon>Tracheophyta</taxon>
        <taxon>Spermatophyta</taxon>
        <taxon>Magnoliopsida</taxon>
        <taxon>Liliopsida</taxon>
        <taxon>Arecaceae</taxon>
        <taxon>Arecoideae</taxon>
        <taxon>Cocoseae</taxon>
        <taxon>Attaleinae</taxon>
        <taxon>Cocos</taxon>
    </lineage>
</organism>
<keyword evidence="7" id="KW-1185">Reference proteome</keyword>
<comment type="similarity">
    <text evidence="2">Belongs to the lin-54 family.</text>
</comment>
<evidence type="ECO:0000313" key="6">
    <source>
        <dbReference type="EMBL" id="KAG1346201.1"/>
    </source>
</evidence>
<evidence type="ECO:0000256" key="3">
    <source>
        <dbReference type="ARBA" id="ARBA00023242"/>
    </source>
</evidence>
<dbReference type="PANTHER" id="PTHR46159:SF6">
    <property type="entry name" value="OS12G0605300 PROTEIN"/>
    <property type="match status" value="1"/>
</dbReference>
<dbReference type="InterPro" id="IPR005172">
    <property type="entry name" value="CRC"/>
</dbReference>
<feature type="compositionally biased region" description="Polar residues" evidence="4">
    <location>
        <begin position="637"/>
        <end position="672"/>
    </location>
</feature>
<comment type="caution">
    <text evidence="6">The sequence shown here is derived from an EMBL/GenBank/DDBJ whole genome shotgun (WGS) entry which is preliminary data.</text>
</comment>
<dbReference type="Pfam" id="PF07800">
    <property type="entry name" value="DUF1644"/>
    <property type="match status" value="1"/>
</dbReference>
<name>A0A8K0IAW7_COCNU</name>
<reference evidence="6" key="2">
    <citation type="submission" date="2019-07" db="EMBL/GenBank/DDBJ databases">
        <authorList>
            <person name="Yang Y."/>
            <person name="Bocs S."/>
            <person name="Baudouin L."/>
        </authorList>
    </citation>
    <scope>NUCLEOTIDE SEQUENCE</scope>
    <source>
        <tissue evidence="6">Spear leaf of Hainan Tall coconut</tissue>
    </source>
</reference>
<dbReference type="AlphaFoldDB" id="A0A8K0IAW7"/>
<evidence type="ECO:0000259" key="5">
    <source>
        <dbReference type="PROSITE" id="PS51634"/>
    </source>
</evidence>
<dbReference type="GO" id="GO:0005634">
    <property type="term" value="C:nucleus"/>
    <property type="evidence" value="ECO:0007669"/>
    <property type="project" value="UniProtKB-SubCell"/>
</dbReference>
<protein>
    <recommendedName>
        <fullName evidence="5">CRC domain-containing protein</fullName>
    </recommendedName>
</protein>
<dbReference type="InterPro" id="IPR012866">
    <property type="entry name" value="DUF1644"/>
</dbReference>
<dbReference type="OrthoDB" id="6283463at2759"/>